<reference evidence="2" key="1">
    <citation type="journal article" date="2020" name="Stud. Mycol.">
        <title>101 Dothideomycetes genomes: a test case for predicting lifestyles and emergence of pathogens.</title>
        <authorList>
            <person name="Haridas S."/>
            <person name="Albert R."/>
            <person name="Binder M."/>
            <person name="Bloem J."/>
            <person name="Labutti K."/>
            <person name="Salamov A."/>
            <person name="Andreopoulos B."/>
            <person name="Baker S."/>
            <person name="Barry K."/>
            <person name="Bills G."/>
            <person name="Bluhm B."/>
            <person name="Cannon C."/>
            <person name="Castanera R."/>
            <person name="Culley D."/>
            <person name="Daum C."/>
            <person name="Ezra D."/>
            <person name="Gonzalez J."/>
            <person name="Henrissat B."/>
            <person name="Kuo A."/>
            <person name="Liang C."/>
            <person name="Lipzen A."/>
            <person name="Lutzoni F."/>
            <person name="Magnuson J."/>
            <person name="Mondo S."/>
            <person name="Nolan M."/>
            <person name="Ohm R."/>
            <person name="Pangilinan J."/>
            <person name="Park H.-J."/>
            <person name="Ramirez L."/>
            <person name="Alfaro M."/>
            <person name="Sun H."/>
            <person name="Tritt A."/>
            <person name="Yoshinaga Y."/>
            <person name="Zwiers L.-H."/>
            <person name="Turgeon B."/>
            <person name="Goodwin S."/>
            <person name="Spatafora J."/>
            <person name="Crous P."/>
            <person name="Grigoriev I."/>
        </authorList>
    </citation>
    <scope>NUCLEOTIDE SEQUENCE</scope>
    <source>
        <strain evidence="2">CBS 122368</strain>
    </source>
</reference>
<organism evidence="2 3">
    <name type="scientific">Trematosphaeria pertusa</name>
    <dbReference type="NCBI Taxonomy" id="390896"/>
    <lineage>
        <taxon>Eukaryota</taxon>
        <taxon>Fungi</taxon>
        <taxon>Dikarya</taxon>
        <taxon>Ascomycota</taxon>
        <taxon>Pezizomycotina</taxon>
        <taxon>Dothideomycetes</taxon>
        <taxon>Pleosporomycetidae</taxon>
        <taxon>Pleosporales</taxon>
        <taxon>Massarineae</taxon>
        <taxon>Trematosphaeriaceae</taxon>
        <taxon>Trematosphaeria</taxon>
    </lineage>
</organism>
<evidence type="ECO:0000313" key="2">
    <source>
        <dbReference type="EMBL" id="KAF2248866.1"/>
    </source>
</evidence>
<name>A0A6A6IEN7_9PLEO</name>
<dbReference type="GeneID" id="54575204"/>
<feature type="region of interest" description="Disordered" evidence="1">
    <location>
        <begin position="91"/>
        <end position="236"/>
    </location>
</feature>
<feature type="compositionally biased region" description="Basic and acidic residues" evidence="1">
    <location>
        <begin position="91"/>
        <end position="131"/>
    </location>
</feature>
<dbReference type="AlphaFoldDB" id="A0A6A6IEN7"/>
<keyword evidence="3" id="KW-1185">Reference proteome</keyword>
<protein>
    <submittedName>
        <fullName evidence="2">Uncharacterized protein</fullName>
    </submittedName>
</protein>
<dbReference type="EMBL" id="ML987195">
    <property type="protein sequence ID" value="KAF2248866.1"/>
    <property type="molecule type" value="Genomic_DNA"/>
</dbReference>
<accession>A0A6A6IEN7</accession>
<dbReference type="OrthoDB" id="3794829at2759"/>
<gene>
    <name evidence="2" type="ORF">BU26DRAFT_308001</name>
</gene>
<evidence type="ECO:0000313" key="3">
    <source>
        <dbReference type="Proteomes" id="UP000800094"/>
    </source>
</evidence>
<feature type="compositionally biased region" description="Basic and acidic residues" evidence="1">
    <location>
        <begin position="194"/>
        <end position="207"/>
    </location>
</feature>
<proteinExistence type="predicted"/>
<dbReference type="Proteomes" id="UP000800094">
    <property type="component" value="Unassembled WGS sequence"/>
</dbReference>
<evidence type="ECO:0000256" key="1">
    <source>
        <dbReference type="SAM" id="MobiDB-lite"/>
    </source>
</evidence>
<sequence length="236" mass="25705">MCLYYRKLHTCGCISKPLLSMCRTGVLSNTLCTPLAPPPADDDAASARKSHFQCYDCLRLEAFAEHRAKLQAAHDQQKGAEMAAKAEKFARREREQRVRREAAERAQLERERERARKEEEARMKEQERREGGLWIDAAAAGRKKGRKAGGGPLSAPLPRGKKMGEMKIVQMEGPRSAAGLGAPPPSAPLMGAKKPGEVKIGEREPEPKSSASSLDPGGRAGVWGPKKGPTNGGRKN</sequence>
<dbReference type="RefSeq" id="XP_033683870.1">
    <property type="nucleotide sequence ID" value="XM_033821874.1"/>
</dbReference>